<evidence type="ECO:0000256" key="2">
    <source>
        <dbReference type="ARBA" id="ARBA00032263"/>
    </source>
</evidence>
<protein>
    <recommendedName>
        <fullName evidence="2">B-like cyclin</fullName>
    </recommendedName>
</protein>
<accession>A0A6J1KCS9</accession>
<gene>
    <name evidence="5" type="primary">LOC111493129</name>
</gene>
<reference evidence="5" key="1">
    <citation type="submission" date="2025-08" db="UniProtKB">
        <authorList>
            <consortium name="RefSeq"/>
        </authorList>
    </citation>
    <scope>IDENTIFICATION</scope>
    <source>
        <tissue evidence="5">Young leaves</tissue>
    </source>
</reference>
<dbReference type="InterPro" id="IPR006671">
    <property type="entry name" value="Cyclin_N"/>
</dbReference>
<comment type="subunit">
    <text evidence="1">Interacts with the CDC2 protein kinase to form a serine/threonine kinase holoenzyme complex also known as maturation promoting factor (MPF). The cyclin subunit imparts substrate specificity to the complex.</text>
</comment>
<dbReference type="GeneID" id="111493129"/>
<evidence type="ECO:0000256" key="1">
    <source>
        <dbReference type="ARBA" id="ARBA00011177"/>
    </source>
</evidence>
<name>A0A6J1KCS9_CUCMA</name>
<evidence type="ECO:0000313" key="5">
    <source>
        <dbReference type="RefSeq" id="XP_022998535.1"/>
    </source>
</evidence>
<sequence>MISKWLRSSNTLRCRFSLIDSTHRFLVAICIKRITSRNASRNWLLQPITESNLQLFALVSLWISSKLHTSHPLSVKLLKSFGDKMIKEQHFMTRDLLDAEVIFMQILKFEIGTANITFVFLEELLIQFKEVAKVGELVNWEACMDVMDLLYEKEETSVSYSSPRSLAAAILVASYLITVPVQEWEFPVIPWVQFVMPFIEEDIVEQVRDILLQVLETETDC</sequence>
<dbReference type="Gene3D" id="1.10.472.10">
    <property type="entry name" value="Cyclin-like"/>
    <property type="match status" value="2"/>
</dbReference>
<evidence type="ECO:0000259" key="3">
    <source>
        <dbReference type="Pfam" id="PF00134"/>
    </source>
</evidence>
<evidence type="ECO:0000313" key="4">
    <source>
        <dbReference type="Proteomes" id="UP000504608"/>
    </source>
</evidence>
<feature type="domain" description="Cyclin N-terminal" evidence="3">
    <location>
        <begin position="45"/>
        <end position="111"/>
    </location>
</feature>
<organism evidence="4 5">
    <name type="scientific">Cucurbita maxima</name>
    <name type="common">Pumpkin</name>
    <name type="synonym">Winter squash</name>
    <dbReference type="NCBI Taxonomy" id="3661"/>
    <lineage>
        <taxon>Eukaryota</taxon>
        <taxon>Viridiplantae</taxon>
        <taxon>Streptophyta</taxon>
        <taxon>Embryophyta</taxon>
        <taxon>Tracheophyta</taxon>
        <taxon>Spermatophyta</taxon>
        <taxon>Magnoliopsida</taxon>
        <taxon>eudicotyledons</taxon>
        <taxon>Gunneridae</taxon>
        <taxon>Pentapetalae</taxon>
        <taxon>rosids</taxon>
        <taxon>fabids</taxon>
        <taxon>Cucurbitales</taxon>
        <taxon>Cucurbitaceae</taxon>
        <taxon>Cucurbiteae</taxon>
        <taxon>Cucurbita</taxon>
    </lineage>
</organism>
<keyword evidence="4" id="KW-1185">Reference proteome</keyword>
<dbReference type="AlphaFoldDB" id="A0A6J1KCS9"/>
<dbReference type="InterPro" id="IPR036915">
    <property type="entry name" value="Cyclin-like_sf"/>
</dbReference>
<dbReference type="RefSeq" id="XP_022998535.1">
    <property type="nucleotide sequence ID" value="XM_023142767.1"/>
</dbReference>
<dbReference type="Pfam" id="PF00134">
    <property type="entry name" value="Cyclin_N"/>
    <property type="match status" value="1"/>
</dbReference>
<dbReference type="SUPFAM" id="SSF47954">
    <property type="entry name" value="Cyclin-like"/>
    <property type="match status" value="1"/>
</dbReference>
<dbReference type="Proteomes" id="UP000504608">
    <property type="component" value="Unplaced"/>
</dbReference>
<proteinExistence type="predicted"/>